<evidence type="ECO:0000256" key="1">
    <source>
        <dbReference type="SAM" id="Phobius"/>
    </source>
</evidence>
<feature type="domain" description="CAAX prenyl protease 2/Lysostaphin resistance protein A-like" evidence="2">
    <location>
        <begin position="103"/>
        <end position="194"/>
    </location>
</feature>
<dbReference type="Pfam" id="PF02517">
    <property type="entry name" value="Rce1-like"/>
    <property type="match status" value="1"/>
</dbReference>
<sequence length="259" mass="29288">MKGIIGFIILDLYFNLVPVQLGNPYFQFASTLIFFPLAYYIAKWVGLDGLKGIGLVFHKGWLKNFLFSFGFGFVFWLVWYGIEFWGGQLEFVGFKKPAEVIMPVILVLVGFFVGSIINDLIIRGYLFTLLKKKIQIGWAFSISILIYALDDYWYAGFSLSNVIFSIILGLSLTFAFYKTGSIWADTGIHYGLNVAYGLLFGLVGNSGSAVFIIKETGHETVLSNSLYYLVPAAMFIFVLWFIRFYSNHVRTVTNVPFSG</sequence>
<dbReference type="PANTHER" id="PTHR39430:SF1">
    <property type="entry name" value="PROTEASE"/>
    <property type="match status" value="1"/>
</dbReference>
<organism evidence="3 4">
    <name type="scientific">Neobacillus vireti LMG 21834</name>
    <dbReference type="NCBI Taxonomy" id="1131730"/>
    <lineage>
        <taxon>Bacteria</taxon>
        <taxon>Bacillati</taxon>
        <taxon>Bacillota</taxon>
        <taxon>Bacilli</taxon>
        <taxon>Bacillales</taxon>
        <taxon>Bacillaceae</taxon>
        <taxon>Neobacillus</taxon>
    </lineage>
</organism>
<feature type="transmembrane region" description="Helical" evidence="1">
    <location>
        <begin position="189"/>
        <end position="213"/>
    </location>
</feature>
<dbReference type="Proteomes" id="UP000018877">
    <property type="component" value="Unassembled WGS sequence"/>
</dbReference>
<feature type="transmembrane region" description="Helical" evidence="1">
    <location>
        <begin position="62"/>
        <end position="80"/>
    </location>
</feature>
<dbReference type="GO" id="GO:0004175">
    <property type="term" value="F:endopeptidase activity"/>
    <property type="evidence" value="ECO:0007669"/>
    <property type="project" value="UniProtKB-ARBA"/>
</dbReference>
<dbReference type="AlphaFoldDB" id="A0AB94IQ72"/>
<keyword evidence="1" id="KW-0812">Transmembrane</keyword>
<name>A0AB94IQ72_9BACI</name>
<dbReference type="InterPro" id="IPR003675">
    <property type="entry name" value="Rce1/LyrA-like_dom"/>
</dbReference>
<feature type="transmembrane region" description="Helical" evidence="1">
    <location>
        <begin position="134"/>
        <end position="149"/>
    </location>
</feature>
<feature type="transmembrane region" description="Helical" evidence="1">
    <location>
        <begin position="225"/>
        <end position="242"/>
    </location>
</feature>
<keyword evidence="1" id="KW-1133">Transmembrane helix</keyword>
<gene>
    <name evidence="3" type="ORF">BAVI_10266</name>
</gene>
<feature type="transmembrane region" description="Helical" evidence="1">
    <location>
        <begin position="155"/>
        <end position="177"/>
    </location>
</feature>
<accession>A0AB94IQ72</accession>
<evidence type="ECO:0000259" key="2">
    <source>
        <dbReference type="Pfam" id="PF02517"/>
    </source>
</evidence>
<proteinExistence type="predicted"/>
<feature type="transmembrane region" description="Helical" evidence="1">
    <location>
        <begin position="100"/>
        <end position="122"/>
    </location>
</feature>
<dbReference type="GO" id="GO:0080120">
    <property type="term" value="P:CAAX-box protein maturation"/>
    <property type="evidence" value="ECO:0007669"/>
    <property type="project" value="UniProtKB-ARBA"/>
</dbReference>
<dbReference type="PANTHER" id="PTHR39430">
    <property type="entry name" value="MEMBRANE-ASSOCIATED PROTEASE-RELATED"/>
    <property type="match status" value="1"/>
</dbReference>
<feature type="transmembrane region" description="Helical" evidence="1">
    <location>
        <begin position="25"/>
        <end position="42"/>
    </location>
</feature>
<reference evidence="3 4" key="1">
    <citation type="journal article" date="2014" name="Environ. Microbiol.">
        <title>The nitrate-ammonifying and nosZ-carrying bacterium Bacillus vireti is a potent source and sink for nitric and nitrous oxide under high nitrate conditions.</title>
        <authorList>
            <person name="Mania D."/>
            <person name="Heylen K."/>
            <person name="van Spanning R.J."/>
            <person name="Frostegard A."/>
        </authorList>
    </citation>
    <scope>NUCLEOTIDE SEQUENCE [LARGE SCALE GENOMIC DNA]</scope>
    <source>
        <strain evidence="3 4">LMG 21834</strain>
    </source>
</reference>
<protein>
    <recommendedName>
        <fullName evidence="2">CAAX prenyl protease 2/Lysostaphin resistance protein A-like domain-containing protein</fullName>
    </recommendedName>
</protein>
<dbReference type="EMBL" id="ALAN01000059">
    <property type="protein sequence ID" value="ETI69133.1"/>
    <property type="molecule type" value="Genomic_DNA"/>
</dbReference>
<comment type="caution">
    <text evidence="3">The sequence shown here is derived from an EMBL/GenBank/DDBJ whole genome shotgun (WGS) entry which is preliminary data.</text>
</comment>
<keyword evidence="4" id="KW-1185">Reference proteome</keyword>
<evidence type="ECO:0000313" key="4">
    <source>
        <dbReference type="Proteomes" id="UP000018877"/>
    </source>
</evidence>
<evidence type="ECO:0000313" key="3">
    <source>
        <dbReference type="EMBL" id="ETI69133.1"/>
    </source>
</evidence>
<keyword evidence="1" id="KW-0472">Membrane</keyword>